<dbReference type="Gramene" id="ERM97804">
    <property type="protein sequence ID" value="ERM97804"/>
    <property type="gene ID" value="AMTR_s00116p00141870"/>
</dbReference>
<gene>
    <name evidence="1" type="ORF">AMTR_s00116p00141870</name>
</gene>
<keyword evidence="2" id="KW-1185">Reference proteome</keyword>
<dbReference type="AlphaFoldDB" id="W1NSH1"/>
<proteinExistence type="predicted"/>
<dbReference type="Proteomes" id="UP000017836">
    <property type="component" value="Unassembled WGS sequence"/>
</dbReference>
<evidence type="ECO:0000313" key="1">
    <source>
        <dbReference type="EMBL" id="ERM97804.1"/>
    </source>
</evidence>
<dbReference type="EMBL" id="KI395851">
    <property type="protein sequence ID" value="ERM97804.1"/>
    <property type="molecule type" value="Genomic_DNA"/>
</dbReference>
<dbReference type="HOGENOM" id="CLU_2530524_0_0_1"/>
<sequence length="84" mass="9659">MRPKRVPNPAEVKRETIETADEKLSKELLKLIKQRQEDGGRLPKIEKKGKSWGNLVMLFSLVKRIHINDYLLEGSISVAPFDCK</sequence>
<protein>
    <submittedName>
        <fullName evidence="1">Uncharacterized protein</fullName>
    </submittedName>
</protein>
<accession>W1NSH1</accession>
<evidence type="ECO:0000313" key="2">
    <source>
        <dbReference type="Proteomes" id="UP000017836"/>
    </source>
</evidence>
<name>W1NSH1_AMBTC</name>
<organism evidence="1 2">
    <name type="scientific">Amborella trichopoda</name>
    <dbReference type="NCBI Taxonomy" id="13333"/>
    <lineage>
        <taxon>Eukaryota</taxon>
        <taxon>Viridiplantae</taxon>
        <taxon>Streptophyta</taxon>
        <taxon>Embryophyta</taxon>
        <taxon>Tracheophyta</taxon>
        <taxon>Spermatophyta</taxon>
        <taxon>Magnoliopsida</taxon>
        <taxon>Amborellales</taxon>
        <taxon>Amborellaceae</taxon>
        <taxon>Amborella</taxon>
    </lineage>
</organism>
<reference evidence="2" key="1">
    <citation type="journal article" date="2013" name="Science">
        <title>The Amborella genome and the evolution of flowering plants.</title>
        <authorList>
            <consortium name="Amborella Genome Project"/>
        </authorList>
    </citation>
    <scope>NUCLEOTIDE SEQUENCE [LARGE SCALE GENOMIC DNA]</scope>
</reference>